<evidence type="ECO:0000256" key="7">
    <source>
        <dbReference type="ARBA" id="ARBA00022679"/>
    </source>
</evidence>
<evidence type="ECO:0000256" key="8">
    <source>
        <dbReference type="ARBA" id="ARBA00022741"/>
    </source>
</evidence>
<comment type="pathway">
    <text evidence="1">Carbohydrate biosynthesis; Calvin cycle.</text>
</comment>
<dbReference type="EC" id="2.7.1.19" evidence="3"/>
<dbReference type="InterPro" id="IPR006083">
    <property type="entry name" value="PRK/URK"/>
</dbReference>
<comment type="similarity">
    <text evidence="2">Belongs to the phosphoribulokinase family.</text>
</comment>
<protein>
    <recommendedName>
        <fullName evidence="4">Phosphoribulokinase, chloroplastic</fullName>
        <ecNumber evidence="3">2.7.1.19</ecNumber>
    </recommendedName>
    <alternativeName>
        <fullName evidence="11">Phosphopentokinase</fullName>
    </alternativeName>
</protein>
<evidence type="ECO:0000256" key="9">
    <source>
        <dbReference type="ARBA" id="ARBA00022777"/>
    </source>
</evidence>
<reference evidence="14" key="1">
    <citation type="submission" date="2023-10" db="EMBL/GenBank/DDBJ databases">
        <authorList>
            <person name="Chen Y."/>
            <person name="Shah S."/>
            <person name="Dougan E. K."/>
            <person name="Thang M."/>
            <person name="Chan C."/>
        </authorList>
    </citation>
    <scope>NUCLEOTIDE SEQUENCE [LARGE SCALE GENOMIC DNA]</scope>
</reference>
<dbReference type="Pfam" id="PF00485">
    <property type="entry name" value="PRK"/>
    <property type="match status" value="1"/>
</dbReference>
<keyword evidence="10" id="KW-0067">ATP-binding</keyword>
<evidence type="ECO:0000256" key="10">
    <source>
        <dbReference type="ARBA" id="ARBA00022840"/>
    </source>
</evidence>
<feature type="domain" description="Phosphoribulokinase/uridine kinase" evidence="13">
    <location>
        <begin position="134"/>
        <end position="345"/>
    </location>
</feature>
<dbReference type="InterPro" id="IPR006082">
    <property type="entry name" value="PRK"/>
</dbReference>
<keyword evidence="5" id="KW-0602">Photosynthesis</keyword>
<dbReference type="SUPFAM" id="SSF52540">
    <property type="entry name" value="P-loop containing nucleoside triphosphate hydrolases"/>
    <property type="match status" value="1"/>
</dbReference>
<dbReference type="PRINTS" id="PR00478">
    <property type="entry name" value="PHRIBLKINASE"/>
</dbReference>
<accession>A0ABN9W8S2</accession>
<feature type="non-terminal residue" evidence="14">
    <location>
        <position position="1"/>
    </location>
</feature>
<gene>
    <name evidence="14" type="ORF">PCOR1329_LOCUS65060</name>
</gene>
<evidence type="ECO:0000256" key="11">
    <source>
        <dbReference type="ARBA" id="ARBA00031382"/>
    </source>
</evidence>
<organism evidence="14 15">
    <name type="scientific">Prorocentrum cordatum</name>
    <dbReference type="NCBI Taxonomy" id="2364126"/>
    <lineage>
        <taxon>Eukaryota</taxon>
        <taxon>Sar</taxon>
        <taxon>Alveolata</taxon>
        <taxon>Dinophyceae</taxon>
        <taxon>Prorocentrales</taxon>
        <taxon>Prorocentraceae</taxon>
        <taxon>Prorocentrum</taxon>
    </lineage>
</organism>
<evidence type="ECO:0000313" key="15">
    <source>
        <dbReference type="Proteomes" id="UP001189429"/>
    </source>
</evidence>
<dbReference type="EMBL" id="CAUYUJ010018311">
    <property type="protein sequence ID" value="CAK0882593.1"/>
    <property type="molecule type" value="Genomic_DNA"/>
</dbReference>
<evidence type="ECO:0000256" key="1">
    <source>
        <dbReference type="ARBA" id="ARBA00005215"/>
    </source>
</evidence>
<keyword evidence="15" id="KW-1185">Reference proteome</keyword>
<evidence type="ECO:0000256" key="6">
    <source>
        <dbReference type="ARBA" id="ARBA00022567"/>
    </source>
</evidence>
<evidence type="ECO:0000259" key="13">
    <source>
        <dbReference type="Pfam" id="PF00485"/>
    </source>
</evidence>
<name>A0ABN9W8S2_9DINO</name>
<keyword evidence="6" id="KW-0113">Calvin cycle</keyword>
<evidence type="ECO:0000256" key="12">
    <source>
        <dbReference type="ARBA" id="ARBA00047663"/>
    </source>
</evidence>
<comment type="catalytic activity">
    <reaction evidence="12">
        <text>D-ribulose 5-phosphate + ATP = D-ribulose 1,5-bisphosphate + ADP + H(+)</text>
        <dbReference type="Rhea" id="RHEA:19365"/>
        <dbReference type="ChEBI" id="CHEBI:15378"/>
        <dbReference type="ChEBI" id="CHEBI:30616"/>
        <dbReference type="ChEBI" id="CHEBI:57870"/>
        <dbReference type="ChEBI" id="CHEBI:58121"/>
        <dbReference type="ChEBI" id="CHEBI:456216"/>
        <dbReference type="EC" id="2.7.1.19"/>
    </reaction>
</comment>
<dbReference type="Proteomes" id="UP001189429">
    <property type="component" value="Unassembled WGS sequence"/>
</dbReference>
<evidence type="ECO:0000256" key="3">
    <source>
        <dbReference type="ARBA" id="ARBA00012042"/>
    </source>
</evidence>
<dbReference type="Gene3D" id="3.40.50.300">
    <property type="entry name" value="P-loop containing nucleotide triphosphate hydrolases"/>
    <property type="match status" value="1"/>
</dbReference>
<comment type="caution">
    <text evidence="14">The sequence shown here is derived from an EMBL/GenBank/DDBJ whole genome shotgun (WGS) entry which is preliminary data.</text>
</comment>
<sequence>PFWLKPLWLETAPGPGLASHAARGRLWRADGPSMPSSRSRSALLPVGLAAACLCAGRVFVAPRPPSLRPQGGRALTARQGAANSVPTGLVYPSPEEAAKTREVDGIKLYSTHAWTDDMVPILEAKSKPAQAPVMIGVAADSGCGKSTFLRRVLGALGTELSYSKWLTVMYHRTSGNEQTAIGHMICKPRHTPIGDMLTVICLDDYHINDRAGRKATSLSALDARENDFALMGAQIEALKQGKAIYKPIYNHDTGNKDPPELIQPNKVFVVEGLHPIYDEKVRANLDMALYIDIVDDVKFAWKIQRDVAERGWTEDQVREDIEKRLPDFAQYVDPQKKDADVVLRYEPSDQGLPYLKVKLIQKKGGAFPAISLKKELSLTGSKPGATIKQYDDDWYGSPVRVIEMDGEIDMDNMAEQVAEIEANIEGLNGRSPSELTDAMVKLKDSPGSQNGTGLLQAIIAMKIREVYDKLTA</sequence>
<keyword evidence="7" id="KW-0808">Transferase</keyword>
<evidence type="ECO:0000256" key="5">
    <source>
        <dbReference type="ARBA" id="ARBA00022531"/>
    </source>
</evidence>
<evidence type="ECO:0000313" key="14">
    <source>
        <dbReference type="EMBL" id="CAK0882593.1"/>
    </source>
</evidence>
<dbReference type="NCBIfam" id="NF005655">
    <property type="entry name" value="PRK07429.1"/>
    <property type="match status" value="1"/>
</dbReference>
<evidence type="ECO:0000256" key="2">
    <source>
        <dbReference type="ARBA" id="ARBA00009719"/>
    </source>
</evidence>
<dbReference type="InterPro" id="IPR027417">
    <property type="entry name" value="P-loop_NTPase"/>
</dbReference>
<dbReference type="PANTHER" id="PTHR10285">
    <property type="entry name" value="URIDINE KINASE"/>
    <property type="match status" value="1"/>
</dbReference>
<evidence type="ECO:0000256" key="4">
    <source>
        <dbReference type="ARBA" id="ARBA00017837"/>
    </source>
</evidence>
<keyword evidence="8" id="KW-0547">Nucleotide-binding</keyword>
<keyword evidence="9" id="KW-0418">Kinase</keyword>
<proteinExistence type="inferred from homology"/>